<feature type="domain" description="FecR protein" evidence="2">
    <location>
        <begin position="120"/>
        <end position="209"/>
    </location>
</feature>
<dbReference type="Pfam" id="PF16344">
    <property type="entry name" value="FecR_C"/>
    <property type="match status" value="1"/>
</dbReference>
<dbReference type="PIRSF" id="PIRSF018266">
    <property type="entry name" value="FecR"/>
    <property type="match status" value="1"/>
</dbReference>
<evidence type="ECO:0000259" key="2">
    <source>
        <dbReference type="Pfam" id="PF04773"/>
    </source>
</evidence>
<gene>
    <name evidence="4" type="ORF">E5L68_013430</name>
</gene>
<evidence type="ECO:0000313" key="5">
    <source>
        <dbReference type="Proteomes" id="UP001517367"/>
    </source>
</evidence>
<keyword evidence="5" id="KW-1185">Reference proteome</keyword>
<evidence type="ECO:0000256" key="1">
    <source>
        <dbReference type="SAM" id="Phobius"/>
    </source>
</evidence>
<protein>
    <submittedName>
        <fullName evidence="4">FecR family protein</fullName>
    </submittedName>
</protein>
<dbReference type="Gene3D" id="2.60.120.1440">
    <property type="match status" value="1"/>
</dbReference>
<organism evidence="4 5">
    <name type="scientific">Pedobacter helvus</name>
    <dbReference type="NCBI Taxonomy" id="2563444"/>
    <lineage>
        <taxon>Bacteria</taxon>
        <taxon>Pseudomonadati</taxon>
        <taxon>Bacteroidota</taxon>
        <taxon>Sphingobacteriia</taxon>
        <taxon>Sphingobacteriales</taxon>
        <taxon>Sphingobacteriaceae</taxon>
        <taxon>Pedobacter</taxon>
    </lineage>
</organism>
<dbReference type="Proteomes" id="UP001517367">
    <property type="component" value="Unassembled WGS sequence"/>
</dbReference>
<accession>A0ABW9JJ25</accession>
<dbReference type="EMBL" id="SRMP02000023">
    <property type="protein sequence ID" value="MFN0292402.1"/>
    <property type="molecule type" value="Genomic_DNA"/>
</dbReference>
<keyword evidence="1" id="KW-0812">Transmembrane</keyword>
<dbReference type="RefSeq" id="WP_138728450.1">
    <property type="nucleotide sequence ID" value="NZ_SRMP02000023.1"/>
</dbReference>
<dbReference type="InterPro" id="IPR006860">
    <property type="entry name" value="FecR"/>
</dbReference>
<reference evidence="4 5" key="1">
    <citation type="submission" date="2024-12" db="EMBL/GenBank/DDBJ databases">
        <authorList>
            <person name="Hu S."/>
        </authorList>
    </citation>
    <scope>NUCLEOTIDE SEQUENCE [LARGE SCALE GENOMIC DNA]</scope>
    <source>
        <strain evidence="4 5">P-25</strain>
    </source>
</reference>
<dbReference type="PANTHER" id="PTHR30273:SF2">
    <property type="entry name" value="PROTEIN FECR"/>
    <property type="match status" value="1"/>
</dbReference>
<comment type="caution">
    <text evidence="4">The sequence shown here is derived from an EMBL/GenBank/DDBJ whole genome shotgun (WGS) entry which is preliminary data.</text>
</comment>
<proteinExistence type="predicted"/>
<keyword evidence="1" id="KW-0472">Membrane</keyword>
<sequence>MEDQIWNYIVKRLTGVETEESKLYLNRWLNASEKNVQLYEEAKQLWQWTGLLPATKKQTETGVLIHSAARQAKRKSFKGIFRYSIAASLALVTSLSVYYLSKSKYEITETVYTVHKALNGKVMKVTLPDSSTIWLNAGSEVSYPKDFHRQKTRAIQLTGEAFFEVTHNEKQPFVVESGKLKTIVYGTSFNVSSYKHNQQSSVTVKTGKVGVLLREDSLGKPTMLLPGNRLVYHRDNGKLETSSVYTDEVAAWINGDLLFDQATPEEVFAALERKFDVAFDFSSTKFNGCKVTAKFPNQSLKTILTALSASLYIKFKEHGKTIEIIGGQSCN</sequence>
<evidence type="ECO:0000259" key="3">
    <source>
        <dbReference type="Pfam" id="PF16344"/>
    </source>
</evidence>
<dbReference type="Gene3D" id="3.55.50.30">
    <property type="match status" value="1"/>
</dbReference>
<dbReference type="Pfam" id="PF04773">
    <property type="entry name" value="FecR"/>
    <property type="match status" value="1"/>
</dbReference>
<dbReference type="InterPro" id="IPR012373">
    <property type="entry name" value="Ferrdict_sens_TM"/>
</dbReference>
<feature type="domain" description="Protein FecR C-terminal" evidence="3">
    <location>
        <begin position="257"/>
        <end position="324"/>
    </location>
</feature>
<dbReference type="PANTHER" id="PTHR30273">
    <property type="entry name" value="PERIPLASMIC SIGNAL SENSOR AND SIGMA FACTOR ACTIVATOR FECR-RELATED"/>
    <property type="match status" value="1"/>
</dbReference>
<evidence type="ECO:0000313" key="4">
    <source>
        <dbReference type="EMBL" id="MFN0292402.1"/>
    </source>
</evidence>
<name>A0ABW9JJ25_9SPHI</name>
<keyword evidence="1" id="KW-1133">Transmembrane helix</keyword>
<dbReference type="InterPro" id="IPR032508">
    <property type="entry name" value="FecR_C"/>
</dbReference>
<feature type="transmembrane region" description="Helical" evidence="1">
    <location>
        <begin position="80"/>
        <end position="100"/>
    </location>
</feature>